<evidence type="ECO:0000256" key="2">
    <source>
        <dbReference type="ARBA" id="ARBA00001941"/>
    </source>
</evidence>
<evidence type="ECO:0000256" key="5">
    <source>
        <dbReference type="ARBA" id="ARBA00013152"/>
    </source>
</evidence>
<dbReference type="Gene3D" id="3.40.50.970">
    <property type="match status" value="2"/>
</dbReference>
<dbReference type="PROSITE" id="PS00801">
    <property type="entry name" value="TRANSKETOLASE_1"/>
    <property type="match status" value="1"/>
</dbReference>
<dbReference type="SMART" id="SM00861">
    <property type="entry name" value="Transket_pyr"/>
    <property type="match status" value="1"/>
</dbReference>
<dbReference type="InterPro" id="IPR033247">
    <property type="entry name" value="Transketolase_fam"/>
</dbReference>
<comment type="subunit">
    <text evidence="4 12">Homodimer.</text>
</comment>
<sequence>MSSRKELANAIRALSMDAVQKANSGHPGAPMGMADIAEVLWNDFMHHNPTNPTWADRDRFILSNGHASMLLYSLLHLSGYDLPIEELKNFRQLHSKTPGHPEIGYTPGVETTTGPLGQGLANAVGLAIAERTLGAQFNRPDHEIVDHFTYVFMGDGCLMEGISHEVCSLAGTLGLGKLIGFYDHNGISIDGETDGWFTDDTAKRFEAYHWHVVHEIDGHDPEAVKKAIQEAQSVKDKPSLIICRTIIGFGSPNKAGKEEAHGAALGEQEVALARKQLGWNHPAFEIPKEIYHAWDAKQKGEKAEAAWNEKFAAYAKAHPELSAEFNRRMHGEMPESWQETTQQYIEKLQANPEKIATRKASQNALNAYGPSLPELLGGSADLAPSNLTIWKESKSIKEDIAGNYIHYGVREFGMTAIANGIAHHGGFVPYTATFLMFVEYARNAARMAALMKARQIMVYTHDSIGLGEDGPTHQAVEQLASLRLTPNFSTWRPCDQVEAAVAWKAAIERHNGPTALILSRQNLAQMERTSEQVKAISRGGYILKDSDGTPDVILIATGSEIEITVLAANKLSEEGHKVRVVSLPSTDIFDAQDEAYRESVLPSDVTARVAVEASIADYWYKYVGLKGAIVGMTTYGESAPADKLFPFFGFTTENVVAKAKKVLGV</sequence>
<dbReference type="InterPro" id="IPR005478">
    <property type="entry name" value="Transketolase_bac-like"/>
</dbReference>
<dbReference type="CDD" id="cd02012">
    <property type="entry name" value="TPP_TK"/>
    <property type="match status" value="1"/>
</dbReference>
<dbReference type="PANTHER" id="PTHR43522:SF13">
    <property type="entry name" value="TRANSKETOLASE 2"/>
    <property type="match status" value="1"/>
</dbReference>
<comment type="caution">
    <text evidence="14">The sequence shown here is derived from an EMBL/GenBank/DDBJ whole genome shotgun (WGS) entry which is preliminary data.</text>
</comment>
<comment type="cofactor">
    <cofactor evidence="12">
        <name>thiamine diphosphate</name>
        <dbReference type="ChEBI" id="CHEBI:58937"/>
    </cofactor>
    <text evidence="12">Binds 1 thiamine pyrophosphate per subunit.</text>
</comment>
<comment type="cofactor">
    <cofactor evidence="2">
        <name>Co(2+)</name>
        <dbReference type="ChEBI" id="CHEBI:48828"/>
    </cofactor>
</comment>
<dbReference type="PANTHER" id="PTHR43522">
    <property type="entry name" value="TRANSKETOLASE"/>
    <property type="match status" value="1"/>
</dbReference>
<reference evidence="14 15" key="1">
    <citation type="submission" date="2024-07" db="EMBL/GenBank/DDBJ databases">
        <authorList>
            <person name="Wang L."/>
        </authorList>
    </citation>
    <scope>NUCLEOTIDE SEQUENCE [LARGE SCALE GENOMIC DNA]</scope>
    <source>
        <strain evidence="14 15">WL359</strain>
    </source>
</reference>
<accession>A0ABV3NQY3</accession>
<organism evidence="14 15">
    <name type="scientific">Buttiauxella gaviniae</name>
    <dbReference type="NCBI Taxonomy" id="82990"/>
    <lineage>
        <taxon>Bacteria</taxon>
        <taxon>Pseudomonadati</taxon>
        <taxon>Pseudomonadota</taxon>
        <taxon>Gammaproteobacteria</taxon>
        <taxon>Enterobacterales</taxon>
        <taxon>Enterobacteriaceae</taxon>
        <taxon>Buttiauxella</taxon>
    </lineage>
</organism>
<name>A0ABV3NQY3_9ENTR</name>
<dbReference type="GO" id="GO:0004802">
    <property type="term" value="F:transketolase activity"/>
    <property type="evidence" value="ECO:0007669"/>
    <property type="project" value="UniProtKB-EC"/>
</dbReference>
<dbReference type="SUPFAM" id="SSF52922">
    <property type="entry name" value="TK C-terminal domain-like"/>
    <property type="match status" value="1"/>
</dbReference>
<keyword evidence="8 12" id="KW-0106">Calcium</keyword>
<dbReference type="Pfam" id="PF22613">
    <property type="entry name" value="Transketolase_C_1"/>
    <property type="match status" value="1"/>
</dbReference>
<evidence type="ECO:0000256" key="7">
    <source>
        <dbReference type="ARBA" id="ARBA00022723"/>
    </source>
</evidence>
<proteinExistence type="inferred from homology"/>
<dbReference type="InterPro" id="IPR029061">
    <property type="entry name" value="THDP-binding"/>
</dbReference>
<comment type="cofactor">
    <cofactor evidence="1">
        <name>Ca(2+)</name>
        <dbReference type="ChEBI" id="CHEBI:29108"/>
    </cofactor>
</comment>
<evidence type="ECO:0000256" key="12">
    <source>
        <dbReference type="RuleBase" id="RU004996"/>
    </source>
</evidence>
<evidence type="ECO:0000256" key="6">
    <source>
        <dbReference type="ARBA" id="ARBA00022679"/>
    </source>
</evidence>
<comment type="similarity">
    <text evidence="3 12">Belongs to the transketolase family.</text>
</comment>
<gene>
    <name evidence="14" type="primary">tkt</name>
    <name evidence="14" type="ORF">AB1E22_03815</name>
</gene>
<dbReference type="EMBL" id="JBFMVT010000002">
    <property type="protein sequence ID" value="MEW7311846.1"/>
    <property type="molecule type" value="Genomic_DNA"/>
</dbReference>
<keyword evidence="10 12" id="KW-0786">Thiamine pyrophosphate</keyword>
<evidence type="ECO:0000256" key="3">
    <source>
        <dbReference type="ARBA" id="ARBA00007131"/>
    </source>
</evidence>
<dbReference type="EC" id="2.2.1.1" evidence="5 11"/>
<protein>
    <recommendedName>
        <fullName evidence="5 11">Transketolase</fullName>
        <ecNumber evidence="5 11">2.2.1.1</ecNumber>
    </recommendedName>
</protein>
<keyword evidence="15" id="KW-1185">Reference proteome</keyword>
<dbReference type="InterPro" id="IPR049557">
    <property type="entry name" value="Transketolase_CS"/>
</dbReference>
<evidence type="ECO:0000313" key="15">
    <source>
        <dbReference type="Proteomes" id="UP001555342"/>
    </source>
</evidence>
<evidence type="ECO:0000256" key="10">
    <source>
        <dbReference type="ARBA" id="ARBA00023052"/>
    </source>
</evidence>
<evidence type="ECO:0000256" key="8">
    <source>
        <dbReference type="ARBA" id="ARBA00022837"/>
    </source>
</evidence>
<comment type="function">
    <text evidence="12">Catalyzes the transfer of a two-carbon ketol group from a ketose donor to an aldose acceptor, via a covalent intermediate with the cofactor thiamine pyrophosphate.</text>
</comment>
<evidence type="ECO:0000256" key="1">
    <source>
        <dbReference type="ARBA" id="ARBA00001913"/>
    </source>
</evidence>
<dbReference type="Pfam" id="PF02779">
    <property type="entry name" value="Transket_pyr"/>
    <property type="match status" value="1"/>
</dbReference>
<evidence type="ECO:0000256" key="9">
    <source>
        <dbReference type="ARBA" id="ARBA00022842"/>
    </source>
</evidence>
<dbReference type="InterPro" id="IPR009014">
    <property type="entry name" value="Transketo_C/PFOR_II"/>
</dbReference>
<dbReference type="InterPro" id="IPR005475">
    <property type="entry name" value="Transketolase-like_Pyr-bd"/>
</dbReference>
<evidence type="ECO:0000256" key="11">
    <source>
        <dbReference type="NCBIfam" id="TIGR00232"/>
    </source>
</evidence>
<dbReference type="RefSeq" id="WP_367594158.1">
    <property type="nucleotide sequence ID" value="NZ_JBFMVT010000002.1"/>
</dbReference>
<keyword evidence="6 12" id="KW-0808">Transferase</keyword>
<dbReference type="Gene3D" id="3.40.50.920">
    <property type="match status" value="1"/>
</dbReference>
<dbReference type="Proteomes" id="UP001555342">
    <property type="component" value="Unassembled WGS sequence"/>
</dbReference>
<evidence type="ECO:0000259" key="13">
    <source>
        <dbReference type="SMART" id="SM00861"/>
    </source>
</evidence>
<dbReference type="CDD" id="cd07033">
    <property type="entry name" value="TPP_PYR_DXS_TK_like"/>
    <property type="match status" value="1"/>
</dbReference>
<dbReference type="InterPro" id="IPR005474">
    <property type="entry name" value="Transketolase_N"/>
</dbReference>
<dbReference type="SUPFAM" id="SSF52518">
    <property type="entry name" value="Thiamin diphosphate-binding fold (THDP-binding)"/>
    <property type="match status" value="2"/>
</dbReference>
<dbReference type="InterPro" id="IPR020826">
    <property type="entry name" value="Transketolase_BS"/>
</dbReference>
<dbReference type="InterPro" id="IPR055152">
    <property type="entry name" value="Transketolase-like_C_2"/>
</dbReference>
<comment type="cofactor">
    <cofactor evidence="12">
        <name>Mg(2+)</name>
        <dbReference type="ChEBI" id="CHEBI:18420"/>
    </cofactor>
    <cofactor evidence="12">
        <name>Ca(2+)</name>
        <dbReference type="ChEBI" id="CHEBI:29108"/>
    </cofactor>
    <cofactor evidence="12">
        <name>Mn(2+)</name>
        <dbReference type="ChEBI" id="CHEBI:29035"/>
    </cofactor>
    <cofactor evidence="12">
        <name>Co(2+)</name>
        <dbReference type="ChEBI" id="CHEBI:48828"/>
    </cofactor>
    <text evidence="12">Binds 1 Mg(2+) ion per subunit. Can also utilize other divalent metal cations, such as Ca(2+), Mn(2+) and Co(2+).</text>
</comment>
<dbReference type="PROSITE" id="PS00802">
    <property type="entry name" value="TRANSKETOLASE_2"/>
    <property type="match status" value="1"/>
</dbReference>
<dbReference type="NCBIfam" id="TIGR00232">
    <property type="entry name" value="tktlase_bact"/>
    <property type="match status" value="1"/>
</dbReference>
<dbReference type="Pfam" id="PF00456">
    <property type="entry name" value="Transketolase_N"/>
    <property type="match status" value="1"/>
</dbReference>
<feature type="domain" description="Transketolase-like pyrimidine-binding" evidence="13">
    <location>
        <begin position="355"/>
        <end position="525"/>
    </location>
</feature>
<comment type="catalytic activity">
    <reaction evidence="12">
        <text>D-sedoheptulose 7-phosphate + D-glyceraldehyde 3-phosphate = aldehydo-D-ribose 5-phosphate + D-xylulose 5-phosphate</text>
        <dbReference type="Rhea" id="RHEA:10508"/>
        <dbReference type="ChEBI" id="CHEBI:57483"/>
        <dbReference type="ChEBI" id="CHEBI:57737"/>
        <dbReference type="ChEBI" id="CHEBI:58273"/>
        <dbReference type="ChEBI" id="CHEBI:59776"/>
        <dbReference type="EC" id="2.2.1.1"/>
    </reaction>
</comment>
<keyword evidence="7 12" id="KW-0479">Metal-binding</keyword>
<evidence type="ECO:0000256" key="4">
    <source>
        <dbReference type="ARBA" id="ARBA00011738"/>
    </source>
</evidence>
<evidence type="ECO:0000313" key="14">
    <source>
        <dbReference type="EMBL" id="MEW7311846.1"/>
    </source>
</evidence>
<keyword evidence="9 12" id="KW-0460">Magnesium</keyword>